<name>A8QDX4_MALGO</name>
<dbReference type="InParanoid" id="A8QDX4"/>
<evidence type="ECO:0000256" key="1">
    <source>
        <dbReference type="SAM" id="SignalP"/>
    </source>
</evidence>
<dbReference type="VEuPathDB" id="FungiDB:MGL_4242"/>
<comment type="caution">
    <text evidence="2">The sequence shown here is derived from an EMBL/GenBank/DDBJ whole genome shotgun (WGS) entry which is preliminary data.</text>
</comment>
<dbReference type="Proteomes" id="UP000008837">
    <property type="component" value="Unassembled WGS sequence"/>
</dbReference>
<protein>
    <submittedName>
        <fullName evidence="2">Uncharacterized protein</fullName>
    </submittedName>
</protein>
<keyword evidence="1" id="KW-0732">Signal</keyword>
<proteinExistence type="predicted"/>
<dbReference type="OrthoDB" id="3349465at2759"/>
<dbReference type="RefSeq" id="XP_001728617.1">
    <property type="nucleotide sequence ID" value="XM_001728565.1"/>
</dbReference>
<feature type="signal peptide" evidence="1">
    <location>
        <begin position="1"/>
        <end position="20"/>
    </location>
</feature>
<keyword evidence="3" id="KW-1185">Reference proteome</keyword>
<sequence length="217" mass="23831">MRMQLGSVMAVAALSGLVYGAPAQNGRCHPVAKPGPLVGLGDYEDTSVQQLSFGAAKGYKGHVLVASDDAGEALQFYECEPPSDKYEGSNDYWYYGQVRSKNDPSLCLTPGTVNRPIKGSKHKWEAYPEDGEKAVRMEPCAQEASLTMRKQWFRIPRTGPKGCSRELDQAGWKGDELSLRLEYDGGSPVTFGVTTRDYARILMLNSGKAEHRCINAF</sequence>
<dbReference type="KEGG" id="mgl:MGL_4242"/>
<dbReference type="EMBL" id="AAYY01000024">
    <property type="protein sequence ID" value="EDP41403.1"/>
    <property type="molecule type" value="Genomic_DNA"/>
</dbReference>
<gene>
    <name evidence="2" type="ORF">MGL_4242</name>
</gene>
<feature type="chain" id="PRO_5002725269" evidence="1">
    <location>
        <begin position="21"/>
        <end position="217"/>
    </location>
</feature>
<evidence type="ECO:0000313" key="3">
    <source>
        <dbReference type="Proteomes" id="UP000008837"/>
    </source>
</evidence>
<dbReference type="AlphaFoldDB" id="A8QDX4"/>
<dbReference type="GeneID" id="5852929"/>
<organism evidence="2 3">
    <name type="scientific">Malassezia globosa (strain ATCC MYA-4612 / CBS 7966)</name>
    <name type="common">Dandruff-associated fungus</name>
    <dbReference type="NCBI Taxonomy" id="425265"/>
    <lineage>
        <taxon>Eukaryota</taxon>
        <taxon>Fungi</taxon>
        <taxon>Dikarya</taxon>
        <taxon>Basidiomycota</taxon>
        <taxon>Ustilaginomycotina</taxon>
        <taxon>Malasseziomycetes</taxon>
        <taxon>Malasseziales</taxon>
        <taxon>Malasseziaceae</taxon>
        <taxon>Malassezia</taxon>
    </lineage>
</organism>
<accession>A8QDX4</accession>
<reference evidence="2 3" key="1">
    <citation type="journal article" date="2007" name="Proc. Natl. Acad. Sci. U.S.A.">
        <title>Dandruff-associated Malassezia genomes reveal convergent and divergent virulence traits shared with plant and human fungal pathogens.</title>
        <authorList>
            <person name="Xu J."/>
            <person name="Saunders C.W."/>
            <person name="Hu P."/>
            <person name="Grant R.A."/>
            <person name="Boekhout T."/>
            <person name="Kuramae E.E."/>
            <person name="Kronstad J.W."/>
            <person name="Deangelis Y.M."/>
            <person name="Reeder N.L."/>
            <person name="Johnstone K.R."/>
            <person name="Leland M."/>
            <person name="Fieno A.M."/>
            <person name="Begley W.M."/>
            <person name="Sun Y."/>
            <person name="Lacey M.P."/>
            <person name="Chaudhary T."/>
            <person name="Keough T."/>
            <person name="Chu L."/>
            <person name="Sears R."/>
            <person name="Yuan B."/>
            <person name="Dawson T.L.Jr."/>
        </authorList>
    </citation>
    <scope>NUCLEOTIDE SEQUENCE [LARGE SCALE GENOMIC DNA]</scope>
    <source>
        <strain evidence="3">ATCC MYA-4612 / CBS 7966</strain>
    </source>
</reference>
<evidence type="ECO:0000313" key="2">
    <source>
        <dbReference type="EMBL" id="EDP41403.1"/>
    </source>
</evidence>